<sequence>MDVLMILVAMKDGGDFEGEVGYQMLGILGQRVR</sequence>
<proteinExistence type="predicted"/>
<protein>
    <submittedName>
        <fullName evidence="1">Uncharacterized protein</fullName>
    </submittedName>
</protein>
<evidence type="ECO:0000313" key="1">
    <source>
        <dbReference type="EMBL" id="KND98738.1"/>
    </source>
</evidence>
<dbReference type="EMBL" id="LGST01000031">
    <property type="protein sequence ID" value="KND98738.1"/>
    <property type="molecule type" value="Genomic_DNA"/>
</dbReference>
<reference evidence="2" key="1">
    <citation type="journal article" date="2015" name="BMC Genomics">
        <title>Draft genome of a commonly misdiagnosed multidrug resistant pathogen Candida auris.</title>
        <authorList>
            <person name="Chatterjee S."/>
            <person name="Alampalli S.V."/>
            <person name="Nageshan R.K."/>
            <person name="Chettiar S.T."/>
            <person name="Joshi S."/>
            <person name="Tatu U.S."/>
        </authorList>
    </citation>
    <scope>NUCLEOTIDE SEQUENCE [LARGE SCALE GENOMIC DNA]</scope>
    <source>
        <strain evidence="2">6684</strain>
    </source>
</reference>
<accession>A0A0L0NXM8</accession>
<dbReference type="AlphaFoldDB" id="A0A0L0NXM8"/>
<dbReference type="Proteomes" id="UP000037122">
    <property type="component" value="Unassembled WGS sequence"/>
</dbReference>
<organism evidence="1 2">
    <name type="scientific">Candidozyma auris</name>
    <name type="common">Yeast</name>
    <name type="synonym">Candida auris</name>
    <dbReference type="NCBI Taxonomy" id="498019"/>
    <lineage>
        <taxon>Eukaryota</taxon>
        <taxon>Fungi</taxon>
        <taxon>Dikarya</taxon>
        <taxon>Ascomycota</taxon>
        <taxon>Saccharomycotina</taxon>
        <taxon>Pichiomycetes</taxon>
        <taxon>Metschnikowiaceae</taxon>
        <taxon>Candidozyma</taxon>
    </lineage>
</organism>
<evidence type="ECO:0000313" key="2">
    <source>
        <dbReference type="Proteomes" id="UP000037122"/>
    </source>
</evidence>
<gene>
    <name evidence="1" type="ORF">QG37_04645</name>
</gene>
<comment type="caution">
    <text evidence="1">The sequence shown here is derived from an EMBL/GenBank/DDBJ whole genome shotgun (WGS) entry which is preliminary data.</text>
</comment>
<name>A0A0L0NXM8_CANAR</name>